<evidence type="ECO:0000256" key="1">
    <source>
        <dbReference type="ARBA" id="ARBA00022448"/>
    </source>
</evidence>
<dbReference type="EMBL" id="JAFMNX010000001">
    <property type="protein sequence ID" value="MBS9719853.1"/>
    <property type="molecule type" value="Genomic_DNA"/>
</dbReference>
<evidence type="ECO:0000256" key="5">
    <source>
        <dbReference type="ARBA" id="ARBA00023004"/>
    </source>
</evidence>
<keyword evidence="2" id="KW-0349">Heme</keyword>
<dbReference type="Proteomes" id="UP001297272">
    <property type="component" value="Unassembled WGS sequence"/>
</dbReference>
<evidence type="ECO:0000256" key="4">
    <source>
        <dbReference type="ARBA" id="ARBA00022982"/>
    </source>
</evidence>
<keyword evidence="6" id="KW-0732">Signal</keyword>
<feature type="chain" id="PRO_5045914218" evidence="6">
    <location>
        <begin position="21"/>
        <end position="145"/>
    </location>
</feature>
<evidence type="ECO:0000256" key="3">
    <source>
        <dbReference type="ARBA" id="ARBA00022723"/>
    </source>
</evidence>
<name>A0ABS5RS30_9HYPH</name>
<protein>
    <submittedName>
        <fullName evidence="7">Cytochrome c</fullName>
    </submittedName>
</protein>
<evidence type="ECO:0000256" key="2">
    <source>
        <dbReference type="ARBA" id="ARBA00022617"/>
    </source>
</evidence>
<dbReference type="InterPro" id="IPR012127">
    <property type="entry name" value="Cyt_c_prime"/>
</dbReference>
<dbReference type="PROSITE" id="PS51009">
    <property type="entry name" value="CYTCII"/>
    <property type="match status" value="1"/>
</dbReference>
<dbReference type="InterPro" id="IPR010980">
    <property type="entry name" value="Cyt_c/b562"/>
</dbReference>
<keyword evidence="8" id="KW-1185">Reference proteome</keyword>
<dbReference type="Gene3D" id="1.20.120.10">
    <property type="entry name" value="Cytochrome c/b562"/>
    <property type="match status" value="1"/>
</dbReference>
<keyword evidence="1" id="KW-0813">Transport</keyword>
<evidence type="ECO:0000256" key="6">
    <source>
        <dbReference type="SAM" id="SignalP"/>
    </source>
</evidence>
<evidence type="ECO:0000313" key="7">
    <source>
        <dbReference type="EMBL" id="MBS9719853.1"/>
    </source>
</evidence>
<sequence length="145" mass="15542">MKKIVLTAGLLAMSFGMAHADPIADRQALMKDMGKAVGSVAKIAKGEQPFDAATVKTALETLATDAQKLDADKLFPEGTETGGDTEASPKIWEDRDGFKEQIAKYQADTAAAVKADPQDLESFQMAFKSITANCGACHQTYRVKK</sequence>
<reference evidence="7 8" key="1">
    <citation type="submission" date="2021-03" db="EMBL/GenBank/DDBJ databases">
        <title>Tianweitania aestuarii sp. nov., isolated from a tidal flat.</title>
        <authorList>
            <person name="Park S."/>
            <person name="Yoon J.-H."/>
        </authorList>
    </citation>
    <scope>NUCLEOTIDE SEQUENCE [LARGE SCALE GENOMIC DNA]</scope>
    <source>
        <strain evidence="7 8">BSSL-BM11</strain>
    </source>
</reference>
<keyword evidence="4" id="KW-0249">Electron transport</keyword>
<gene>
    <name evidence="7" type="ORF">JYU29_04030</name>
</gene>
<dbReference type="Pfam" id="PF01322">
    <property type="entry name" value="Cytochrom_C_2"/>
    <property type="match status" value="1"/>
</dbReference>
<comment type="caution">
    <text evidence="7">The sequence shown here is derived from an EMBL/GenBank/DDBJ whole genome shotgun (WGS) entry which is preliminary data.</text>
</comment>
<organism evidence="7 8">
    <name type="scientific">Tianweitania aestuarii</name>
    <dbReference type="NCBI Taxonomy" id="2814886"/>
    <lineage>
        <taxon>Bacteria</taxon>
        <taxon>Pseudomonadati</taxon>
        <taxon>Pseudomonadota</taxon>
        <taxon>Alphaproteobacteria</taxon>
        <taxon>Hyphomicrobiales</taxon>
        <taxon>Phyllobacteriaceae</taxon>
        <taxon>Tianweitania</taxon>
    </lineage>
</organism>
<dbReference type="PIRSF" id="PIRSF000027">
    <property type="entry name" value="Cytc_c_prime"/>
    <property type="match status" value="1"/>
</dbReference>
<feature type="signal peptide" evidence="6">
    <location>
        <begin position="1"/>
        <end position="20"/>
    </location>
</feature>
<keyword evidence="3" id="KW-0479">Metal-binding</keyword>
<accession>A0ABS5RS30</accession>
<dbReference type="SUPFAM" id="SSF47175">
    <property type="entry name" value="Cytochromes"/>
    <property type="match status" value="1"/>
</dbReference>
<keyword evidence="5" id="KW-0408">Iron</keyword>
<dbReference type="RefSeq" id="WP_213983450.1">
    <property type="nucleotide sequence ID" value="NZ_JAFMNX010000001.1"/>
</dbReference>
<dbReference type="InterPro" id="IPR002321">
    <property type="entry name" value="Cyt_c_II"/>
</dbReference>
<evidence type="ECO:0000313" key="8">
    <source>
        <dbReference type="Proteomes" id="UP001297272"/>
    </source>
</evidence>
<proteinExistence type="predicted"/>